<keyword evidence="12 15" id="KW-0472">Membrane</keyword>
<dbReference type="SUPFAM" id="SSF57850">
    <property type="entry name" value="RING/U-box"/>
    <property type="match status" value="1"/>
</dbReference>
<evidence type="ECO:0000256" key="8">
    <source>
        <dbReference type="ARBA" id="ARBA00022771"/>
    </source>
</evidence>
<evidence type="ECO:0000256" key="6">
    <source>
        <dbReference type="ARBA" id="ARBA00022692"/>
    </source>
</evidence>
<dbReference type="Pfam" id="PF13639">
    <property type="entry name" value="zf-RING_2"/>
    <property type="match status" value="1"/>
</dbReference>
<evidence type="ECO:0000256" key="10">
    <source>
        <dbReference type="ARBA" id="ARBA00022833"/>
    </source>
</evidence>
<accession>A0A2P5DD57</accession>
<dbReference type="EMBL" id="JXTC01000278">
    <property type="protein sequence ID" value="PON71197.1"/>
    <property type="molecule type" value="Genomic_DNA"/>
</dbReference>
<comment type="pathway">
    <text evidence="3">Protein modification; protein ubiquitination.</text>
</comment>
<evidence type="ECO:0000256" key="5">
    <source>
        <dbReference type="ARBA" id="ARBA00022679"/>
    </source>
</evidence>
<dbReference type="EC" id="2.3.2.27" evidence="4"/>
<dbReference type="InterPro" id="IPR001841">
    <property type="entry name" value="Znf_RING"/>
</dbReference>
<dbReference type="InterPro" id="IPR053238">
    <property type="entry name" value="RING-H2_zinc_finger"/>
</dbReference>
<comment type="catalytic activity">
    <reaction evidence="1">
        <text>S-ubiquitinyl-[E2 ubiquitin-conjugating enzyme]-L-cysteine + [acceptor protein]-L-lysine = [E2 ubiquitin-conjugating enzyme]-L-cysteine + N(6)-ubiquitinyl-[acceptor protein]-L-lysine.</text>
        <dbReference type="EC" id="2.3.2.27"/>
    </reaction>
</comment>
<dbReference type="InterPro" id="IPR013083">
    <property type="entry name" value="Znf_RING/FYVE/PHD"/>
</dbReference>
<dbReference type="FunFam" id="3.30.40.10:FF:000187">
    <property type="entry name" value="E3 ubiquitin-protein ligase ATL6"/>
    <property type="match status" value="1"/>
</dbReference>
<protein>
    <recommendedName>
        <fullName evidence="4">RING-type E3 ubiquitin transferase</fullName>
        <ecNumber evidence="4">2.3.2.27</ecNumber>
    </recommendedName>
</protein>
<evidence type="ECO:0000256" key="4">
    <source>
        <dbReference type="ARBA" id="ARBA00012483"/>
    </source>
</evidence>
<keyword evidence="8 14" id="KW-0863">Zinc-finger</keyword>
<keyword evidence="11 15" id="KW-1133">Transmembrane helix</keyword>
<sequence>MKATSTSNRKLLILNDDAPFISRYSPSPPPPAHLVTMDSSMVLLILVLSTALLSVFFFCFYLCRPNRSTPPPRAPPAATDSPKGLHPSVVRSLPVSSYGGAAPHRVVDCAICLVEFGENDVVKVMPFCGHVFHPLCIDTWLSSHVSCPVCRSTRVSNLGT</sequence>
<feature type="domain" description="RING-type" evidence="16">
    <location>
        <begin position="109"/>
        <end position="151"/>
    </location>
</feature>
<evidence type="ECO:0000256" key="3">
    <source>
        <dbReference type="ARBA" id="ARBA00004906"/>
    </source>
</evidence>
<comment type="subcellular location">
    <subcellularLocation>
        <location evidence="2">Membrane</location>
        <topology evidence="2">Single-pass membrane protein</topology>
    </subcellularLocation>
</comment>
<feature type="transmembrane region" description="Helical" evidence="15">
    <location>
        <begin position="41"/>
        <end position="63"/>
    </location>
</feature>
<dbReference type="OrthoDB" id="8062037at2759"/>
<keyword evidence="5" id="KW-0808">Transferase</keyword>
<proteinExistence type="inferred from homology"/>
<dbReference type="PROSITE" id="PS50089">
    <property type="entry name" value="ZF_RING_2"/>
    <property type="match status" value="1"/>
</dbReference>
<keyword evidence="18" id="KW-1185">Reference proteome</keyword>
<evidence type="ECO:0000256" key="7">
    <source>
        <dbReference type="ARBA" id="ARBA00022723"/>
    </source>
</evidence>
<evidence type="ECO:0000259" key="16">
    <source>
        <dbReference type="PROSITE" id="PS50089"/>
    </source>
</evidence>
<evidence type="ECO:0000256" key="13">
    <source>
        <dbReference type="ARBA" id="ARBA00024209"/>
    </source>
</evidence>
<dbReference type="GO" id="GO:0008270">
    <property type="term" value="F:zinc ion binding"/>
    <property type="evidence" value="ECO:0007669"/>
    <property type="project" value="UniProtKB-KW"/>
</dbReference>
<evidence type="ECO:0000256" key="12">
    <source>
        <dbReference type="ARBA" id="ARBA00023136"/>
    </source>
</evidence>
<keyword evidence="9" id="KW-0833">Ubl conjugation pathway</keyword>
<name>A0A2P5DD57_TREOI</name>
<evidence type="ECO:0000256" key="14">
    <source>
        <dbReference type="PROSITE-ProRule" id="PRU00175"/>
    </source>
</evidence>
<dbReference type="AlphaFoldDB" id="A0A2P5DD57"/>
<evidence type="ECO:0000256" key="9">
    <source>
        <dbReference type="ARBA" id="ARBA00022786"/>
    </source>
</evidence>
<evidence type="ECO:0000256" key="1">
    <source>
        <dbReference type="ARBA" id="ARBA00000900"/>
    </source>
</evidence>
<dbReference type="PANTHER" id="PTHR14155">
    <property type="entry name" value="RING FINGER DOMAIN-CONTAINING"/>
    <property type="match status" value="1"/>
</dbReference>
<dbReference type="Proteomes" id="UP000237000">
    <property type="component" value="Unassembled WGS sequence"/>
</dbReference>
<gene>
    <name evidence="17" type="ORF">TorRG33x02_254890</name>
</gene>
<dbReference type="PANTHER" id="PTHR14155:SF592">
    <property type="entry name" value="RING-H2 FINGER PROTEIN ATL57"/>
    <property type="match status" value="1"/>
</dbReference>
<evidence type="ECO:0000256" key="15">
    <source>
        <dbReference type="SAM" id="Phobius"/>
    </source>
</evidence>
<comment type="similarity">
    <text evidence="13">Belongs to the RING-type zinc finger family. ATL subfamily.</text>
</comment>
<keyword evidence="6 15" id="KW-0812">Transmembrane</keyword>
<dbReference type="InParanoid" id="A0A2P5DD57"/>
<dbReference type="STRING" id="63057.A0A2P5DD57"/>
<keyword evidence="10" id="KW-0862">Zinc</keyword>
<dbReference type="Gene3D" id="3.30.40.10">
    <property type="entry name" value="Zinc/RING finger domain, C3HC4 (zinc finger)"/>
    <property type="match status" value="1"/>
</dbReference>
<evidence type="ECO:0000313" key="17">
    <source>
        <dbReference type="EMBL" id="PON71197.1"/>
    </source>
</evidence>
<reference evidence="18" key="1">
    <citation type="submission" date="2016-06" db="EMBL/GenBank/DDBJ databases">
        <title>Parallel loss of symbiosis genes in relatives of nitrogen-fixing non-legume Parasponia.</title>
        <authorList>
            <person name="Van Velzen R."/>
            <person name="Holmer R."/>
            <person name="Bu F."/>
            <person name="Rutten L."/>
            <person name="Van Zeijl A."/>
            <person name="Liu W."/>
            <person name="Santuari L."/>
            <person name="Cao Q."/>
            <person name="Sharma T."/>
            <person name="Shen D."/>
            <person name="Roswanjaya Y."/>
            <person name="Wardhani T."/>
            <person name="Kalhor M.S."/>
            <person name="Jansen J."/>
            <person name="Van den Hoogen J."/>
            <person name="Gungor B."/>
            <person name="Hartog M."/>
            <person name="Hontelez J."/>
            <person name="Verver J."/>
            <person name="Yang W.-C."/>
            <person name="Schijlen E."/>
            <person name="Repin R."/>
            <person name="Schilthuizen M."/>
            <person name="Schranz E."/>
            <person name="Heidstra R."/>
            <person name="Miyata K."/>
            <person name="Fedorova E."/>
            <person name="Kohlen W."/>
            <person name="Bisseling T."/>
            <person name="Smit S."/>
            <person name="Geurts R."/>
        </authorList>
    </citation>
    <scope>NUCLEOTIDE SEQUENCE [LARGE SCALE GENOMIC DNA]</scope>
    <source>
        <strain evidence="18">cv. RG33-2</strain>
    </source>
</reference>
<dbReference type="GO" id="GO:0016020">
    <property type="term" value="C:membrane"/>
    <property type="evidence" value="ECO:0007669"/>
    <property type="project" value="UniProtKB-SubCell"/>
</dbReference>
<evidence type="ECO:0000256" key="2">
    <source>
        <dbReference type="ARBA" id="ARBA00004167"/>
    </source>
</evidence>
<evidence type="ECO:0000313" key="18">
    <source>
        <dbReference type="Proteomes" id="UP000237000"/>
    </source>
</evidence>
<evidence type="ECO:0000256" key="11">
    <source>
        <dbReference type="ARBA" id="ARBA00022989"/>
    </source>
</evidence>
<dbReference type="GO" id="GO:0061630">
    <property type="term" value="F:ubiquitin protein ligase activity"/>
    <property type="evidence" value="ECO:0007669"/>
    <property type="project" value="UniProtKB-EC"/>
</dbReference>
<organism evidence="17 18">
    <name type="scientific">Trema orientale</name>
    <name type="common">Charcoal tree</name>
    <name type="synonym">Celtis orientalis</name>
    <dbReference type="NCBI Taxonomy" id="63057"/>
    <lineage>
        <taxon>Eukaryota</taxon>
        <taxon>Viridiplantae</taxon>
        <taxon>Streptophyta</taxon>
        <taxon>Embryophyta</taxon>
        <taxon>Tracheophyta</taxon>
        <taxon>Spermatophyta</taxon>
        <taxon>Magnoliopsida</taxon>
        <taxon>eudicotyledons</taxon>
        <taxon>Gunneridae</taxon>
        <taxon>Pentapetalae</taxon>
        <taxon>rosids</taxon>
        <taxon>fabids</taxon>
        <taxon>Rosales</taxon>
        <taxon>Cannabaceae</taxon>
        <taxon>Trema</taxon>
    </lineage>
</organism>
<keyword evidence="7" id="KW-0479">Metal-binding</keyword>
<dbReference type="SMART" id="SM00184">
    <property type="entry name" value="RING"/>
    <property type="match status" value="1"/>
</dbReference>
<comment type="caution">
    <text evidence="17">The sequence shown here is derived from an EMBL/GenBank/DDBJ whole genome shotgun (WGS) entry which is preliminary data.</text>
</comment>